<reference evidence="2" key="1">
    <citation type="journal article" date="2019" name="Int. J. Syst. Evol. Microbiol.">
        <title>The Global Catalogue of Microorganisms (GCM) 10K type strain sequencing project: providing services to taxonomists for standard genome sequencing and annotation.</title>
        <authorList>
            <consortium name="The Broad Institute Genomics Platform"/>
            <consortium name="The Broad Institute Genome Sequencing Center for Infectious Disease"/>
            <person name="Wu L."/>
            <person name="Ma J."/>
        </authorList>
    </citation>
    <scope>NUCLEOTIDE SEQUENCE [LARGE SCALE GENOMIC DNA]</scope>
    <source>
        <strain evidence="2">CGMCC 1.12477</strain>
    </source>
</reference>
<keyword evidence="2" id="KW-1185">Reference proteome</keyword>
<comment type="caution">
    <text evidence="1">The sequence shown here is derived from an EMBL/GenBank/DDBJ whole genome shotgun (WGS) entry which is preliminary data.</text>
</comment>
<name>A0ABW4EA28_9RHOB</name>
<gene>
    <name evidence="1" type="ORF">ACFTOW_01880</name>
</gene>
<accession>A0ABW4EA28</accession>
<proteinExistence type="predicted"/>
<organism evidence="1 2">
    <name type="scientific">Lacimonas salitolerans</name>
    <dbReference type="NCBI Taxonomy" id="1323750"/>
    <lineage>
        <taxon>Bacteria</taxon>
        <taxon>Pseudomonadati</taxon>
        <taxon>Pseudomonadota</taxon>
        <taxon>Alphaproteobacteria</taxon>
        <taxon>Rhodobacterales</taxon>
        <taxon>Paracoccaceae</taxon>
        <taxon>Lacimonas</taxon>
    </lineage>
</organism>
<sequence>MNMSFLSPDLKSILIVLAFLGALLVLRQIIVAKASSIKQTLGTQDQRIHLLDVYRVEKTLKLSLLDIEGNRVAVLHGAGRQAALLKLEAVQAEKSAPDA</sequence>
<dbReference type="RefSeq" id="WP_379912511.1">
    <property type="nucleotide sequence ID" value="NZ_JBHUDD010000012.1"/>
</dbReference>
<evidence type="ECO:0000313" key="2">
    <source>
        <dbReference type="Proteomes" id="UP001597186"/>
    </source>
</evidence>
<evidence type="ECO:0000313" key="1">
    <source>
        <dbReference type="EMBL" id="MFD1508160.1"/>
    </source>
</evidence>
<evidence type="ECO:0008006" key="3">
    <source>
        <dbReference type="Google" id="ProtNLM"/>
    </source>
</evidence>
<dbReference type="EMBL" id="JBHUDD010000012">
    <property type="protein sequence ID" value="MFD1508160.1"/>
    <property type="molecule type" value="Genomic_DNA"/>
</dbReference>
<protein>
    <recommendedName>
        <fullName evidence="3">Flagellar protein FliO/FliZ</fullName>
    </recommendedName>
</protein>
<dbReference type="Proteomes" id="UP001597186">
    <property type="component" value="Unassembled WGS sequence"/>
</dbReference>